<feature type="binding site" evidence="1">
    <location>
        <position position="91"/>
    </location>
    <ligand>
        <name>Mn(2+)</name>
        <dbReference type="ChEBI" id="CHEBI:29035"/>
        <label>2</label>
    </ligand>
</feature>
<dbReference type="EMBL" id="CP082237">
    <property type="protein sequence ID" value="QZT32486.1"/>
    <property type="molecule type" value="Genomic_DNA"/>
</dbReference>
<dbReference type="GO" id="GO:0016787">
    <property type="term" value="F:hydrolase activity"/>
    <property type="evidence" value="ECO:0007669"/>
    <property type="project" value="UniProtKB-KW"/>
</dbReference>
<dbReference type="EMBL" id="AFCE01000077">
    <property type="protein sequence ID" value="EGL83839.1"/>
    <property type="molecule type" value="Genomic_DNA"/>
</dbReference>
<feature type="domain" description="Peptidase M20 dimerisation" evidence="2">
    <location>
        <begin position="170"/>
        <end position="266"/>
    </location>
</feature>
<keyword evidence="3" id="KW-0378">Hydrolase</keyword>
<dbReference type="Proteomes" id="UP000825179">
    <property type="component" value="Chromosome"/>
</dbReference>
<feature type="binding site" evidence="1">
    <location>
        <position position="93"/>
    </location>
    <ligand>
        <name>Mn(2+)</name>
        <dbReference type="ChEBI" id="CHEBI:29035"/>
        <label>2</label>
    </ligand>
</feature>
<dbReference type="SUPFAM" id="SSF55031">
    <property type="entry name" value="Bacterial exopeptidase dimerisation domain"/>
    <property type="match status" value="1"/>
</dbReference>
<keyword evidence="6" id="KW-1185">Reference proteome</keyword>
<evidence type="ECO:0000313" key="6">
    <source>
        <dbReference type="Proteomes" id="UP000825179"/>
    </source>
</evidence>
<dbReference type="PANTHER" id="PTHR11014">
    <property type="entry name" value="PEPTIDASE M20 FAMILY MEMBER"/>
    <property type="match status" value="1"/>
</dbReference>
<dbReference type="InterPro" id="IPR011650">
    <property type="entry name" value="Peptidase_M20_dimer"/>
</dbReference>
<gene>
    <name evidence="3" type="ORF">CathTA2_0610</name>
    <name evidence="4" type="ORF">HUR95_08630</name>
</gene>
<dbReference type="InterPro" id="IPR002933">
    <property type="entry name" value="Peptidase_M20"/>
</dbReference>
<dbReference type="Gene3D" id="3.40.630.10">
    <property type="entry name" value="Zn peptidases"/>
    <property type="match status" value="1"/>
</dbReference>
<reference evidence="3 5" key="1">
    <citation type="journal article" date="2011" name="J. Bacteriol.">
        <title>Draft genome sequence of the thermoalkaliphilic Caldalkalibacillus thermarum strain TA2.A1.</title>
        <authorList>
            <person name="Kalamorz F."/>
            <person name="Keis S."/>
            <person name="McMillan D.G."/>
            <person name="Olsson K."/>
            <person name="Stanton J.A."/>
            <person name="Stockwell P."/>
            <person name="Black M.A."/>
            <person name="Klingeman D.M."/>
            <person name="Land M.L."/>
            <person name="Han C.S."/>
            <person name="Martin S.L."/>
            <person name="Becher S.A."/>
            <person name="Peddie C.J."/>
            <person name="Morgan H.W."/>
            <person name="Matthies D."/>
            <person name="Preiss L."/>
            <person name="Meier T."/>
            <person name="Brown S.D."/>
            <person name="Cook G.M."/>
        </authorList>
    </citation>
    <scope>NUCLEOTIDE SEQUENCE [LARGE SCALE GENOMIC DNA]</scope>
    <source>
        <strain evidence="3 5">TA2.A1</strain>
    </source>
</reference>
<dbReference type="KEGG" id="cthu:HUR95_08630"/>
<dbReference type="Proteomes" id="UP000010716">
    <property type="component" value="Unassembled WGS sequence"/>
</dbReference>
<dbReference type="Pfam" id="PF01546">
    <property type="entry name" value="Peptidase_M20"/>
    <property type="match status" value="1"/>
</dbReference>
<evidence type="ECO:0000256" key="1">
    <source>
        <dbReference type="PIRSR" id="PIRSR005962-1"/>
    </source>
</evidence>
<dbReference type="eggNOG" id="COG1473">
    <property type="taxonomic scope" value="Bacteria"/>
</dbReference>
<dbReference type="GO" id="GO:0046872">
    <property type="term" value="F:metal ion binding"/>
    <property type="evidence" value="ECO:0007669"/>
    <property type="project" value="UniProtKB-KW"/>
</dbReference>
<comment type="cofactor">
    <cofactor evidence="1">
        <name>Mn(2+)</name>
        <dbReference type="ChEBI" id="CHEBI:29035"/>
    </cofactor>
    <text evidence="1">The Mn(2+) ion enhances activity.</text>
</comment>
<dbReference type="AlphaFoldDB" id="F5L498"/>
<keyword evidence="1" id="KW-0479">Metal-binding</keyword>
<dbReference type="SUPFAM" id="SSF53187">
    <property type="entry name" value="Zn-dependent exopeptidases"/>
    <property type="match status" value="1"/>
</dbReference>
<evidence type="ECO:0000313" key="3">
    <source>
        <dbReference type="EMBL" id="EGL83839.1"/>
    </source>
</evidence>
<evidence type="ECO:0000259" key="2">
    <source>
        <dbReference type="Pfam" id="PF07687"/>
    </source>
</evidence>
<protein>
    <submittedName>
        <fullName evidence="3">Amidohydrolase</fullName>
    </submittedName>
    <submittedName>
        <fullName evidence="4">M20 peptidase aminoacylase family protein</fullName>
    </submittedName>
</protein>
<dbReference type="NCBIfam" id="TIGR01891">
    <property type="entry name" value="amidohydrolases"/>
    <property type="match status" value="1"/>
</dbReference>
<reference evidence="4" key="3">
    <citation type="submission" date="2021-08" db="EMBL/GenBank/DDBJ databases">
        <authorList>
            <person name="de Jong S."/>
            <person name="van den Broek M."/>
            <person name="Merkel A."/>
            <person name="de la Torre Cortes P."/>
            <person name="Kalamorz F."/>
            <person name="Cook G."/>
            <person name="van Loosdrecht M."/>
            <person name="McMillan D."/>
        </authorList>
    </citation>
    <scope>NUCLEOTIDE SEQUENCE</scope>
    <source>
        <strain evidence="4">TA2.A1</strain>
    </source>
</reference>
<feature type="binding site" evidence="1">
    <location>
        <position position="151"/>
    </location>
    <ligand>
        <name>Mn(2+)</name>
        <dbReference type="ChEBI" id="CHEBI:29035"/>
        <label>2</label>
    </ligand>
</feature>
<dbReference type="InterPro" id="IPR036264">
    <property type="entry name" value="Bact_exopeptidase_dim_dom"/>
</dbReference>
<dbReference type="CDD" id="cd08018">
    <property type="entry name" value="M20_Acy1_amhX-like"/>
    <property type="match status" value="1"/>
</dbReference>
<keyword evidence="1" id="KW-0464">Manganese</keyword>
<dbReference type="Gene3D" id="3.30.70.360">
    <property type="match status" value="1"/>
</dbReference>
<feature type="binding site" evidence="1">
    <location>
        <position position="127"/>
    </location>
    <ligand>
        <name>Mn(2+)</name>
        <dbReference type="ChEBI" id="CHEBI:29035"/>
        <label>2</label>
    </ligand>
</feature>
<dbReference type="PIRSF" id="PIRSF005962">
    <property type="entry name" value="Pept_M20D_amidohydro"/>
    <property type="match status" value="1"/>
</dbReference>
<accession>F5L498</accession>
<feature type="binding site" evidence="1">
    <location>
        <position position="346"/>
    </location>
    <ligand>
        <name>Mn(2+)</name>
        <dbReference type="ChEBI" id="CHEBI:29035"/>
        <label>2</label>
    </ligand>
</feature>
<proteinExistence type="predicted"/>
<organism evidence="3 5">
    <name type="scientific">Caldalkalibacillus thermarum (strain TA2.A1)</name>
    <dbReference type="NCBI Taxonomy" id="986075"/>
    <lineage>
        <taxon>Bacteria</taxon>
        <taxon>Bacillati</taxon>
        <taxon>Bacillota</taxon>
        <taxon>Bacilli</taxon>
        <taxon>Bacillales</taxon>
        <taxon>Bacillaceae</taxon>
        <taxon>Caldalkalibacillus</taxon>
    </lineage>
</organism>
<dbReference type="OrthoDB" id="9776731at2"/>
<reference evidence="4 6" key="2">
    <citation type="journal article" date="2020" name="Extremophiles">
        <title>Genomic analysis of Caldalkalibacillus thermarum TA2.A1 reveals aerobic alkaliphilic metabolism and evolutionary hallmarks linking alkaliphilic bacteria and plant life.</title>
        <authorList>
            <person name="de Jong S.I."/>
            <person name="van den Broek M.A."/>
            <person name="Merkel A.Y."/>
            <person name="de la Torre Cortes P."/>
            <person name="Kalamorz F."/>
            <person name="Cook G.M."/>
            <person name="van Loosdrecht M.C.M."/>
            <person name="McMillan D.G.G."/>
        </authorList>
    </citation>
    <scope>NUCLEOTIDE SEQUENCE [LARGE SCALE GENOMIC DNA]</scope>
    <source>
        <strain evidence="4 6">TA2.A1</strain>
    </source>
</reference>
<dbReference type="Pfam" id="PF07687">
    <property type="entry name" value="M20_dimer"/>
    <property type="match status" value="1"/>
</dbReference>
<dbReference type="InterPro" id="IPR037484">
    <property type="entry name" value="AmhX-like"/>
</dbReference>
<dbReference type="PANTHER" id="PTHR11014:SF122">
    <property type="entry name" value="AMIDOHYDROLASE AMHX"/>
    <property type="match status" value="1"/>
</dbReference>
<dbReference type="InterPro" id="IPR017439">
    <property type="entry name" value="Amidohydrolase"/>
</dbReference>
<evidence type="ECO:0000313" key="5">
    <source>
        <dbReference type="Proteomes" id="UP000010716"/>
    </source>
</evidence>
<evidence type="ECO:0000313" key="4">
    <source>
        <dbReference type="EMBL" id="QZT32486.1"/>
    </source>
</evidence>
<name>F5L498_CALTT</name>
<sequence>MVKRTVHGLREELLAIFNHLHQHPEVSWHEVETTRYIADYLRRYGCRVTTFDDCTGVVSEMGKGKPVVAVRADMDALWQEVDGVWQANHSCGHDGHMTIALGVCLALRKLDFQPPGTVKFIFQPAEEKGTGALKMVEKGVVDDVDYLFSVHLRPVQELGKGKAAPAILHGAAQFISGEIKGTDAHGARPHLGTNAIEIGAELVHILKGIHLDPMIPYSVKMTRFTAGGESANIIPGSAQFSLDLRAQTNKAMDELAGRVEKAVEKLGQLHGVQIELEHGACTAAAEVDPEAEAIMAEAITQTLGAEQLVPPIVTTGGEDFHFYTIKKPHLKATMLGLGCDLKPGLHHPHMTFDREALLDGVEILTRAVCLAFDKVKGGS</sequence>